<gene>
    <name evidence="1" type="ORF">CNYM01_14256</name>
</gene>
<reference evidence="1 2" key="1">
    <citation type="submission" date="2014-02" db="EMBL/GenBank/DDBJ databases">
        <title>The genome sequence of Colletotrichum nymphaeae SA-01.</title>
        <authorList>
            <person name="Baroncelli R."/>
            <person name="Thon M.R."/>
        </authorList>
    </citation>
    <scope>NUCLEOTIDE SEQUENCE [LARGE SCALE GENOMIC DNA]</scope>
    <source>
        <strain evidence="1 2">SA-01</strain>
    </source>
</reference>
<dbReference type="Proteomes" id="UP000070054">
    <property type="component" value="Unassembled WGS sequence"/>
</dbReference>
<accession>A0A135UN51</accession>
<keyword evidence="2" id="KW-1185">Reference proteome</keyword>
<dbReference type="AlphaFoldDB" id="A0A135UN51"/>
<proteinExistence type="predicted"/>
<dbReference type="EMBL" id="JEMN01000359">
    <property type="protein sequence ID" value="KXH61826.1"/>
    <property type="molecule type" value="Genomic_DNA"/>
</dbReference>
<name>A0A135UN51_9PEZI</name>
<evidence type="ECO:0000313" key="1">
    <source>
        <dbReference type="EMBL" id="KXH61826.1"/>
    </source>
</evidence>
<protein>
    <submittedName>
        <fullName evidence="1">Uncharacterized protein</fullName>
    </submittedName>
</protein>
<organism evidence="1 2">
    <name type="scientific">Colletotrichum nymphaeae SA-01</name>
    <dbReference type="NCBI Taxonomy" id="1460502"/>
    <lineage>
        <taxon>Eukaryota</taxon>
        <taxon>Fungi</taxon>
        <taxon>Dikarya</taxon>
        <taxon>Ascomycota</taxon>
        <taxon>Pezizomycotina</taxon>
        <taxon>Sordariomycetes</taxon>
        <taxon>Hypocreomycetidae</taxon>
        <taxon>Glomerellales</taxon>
        <taxon>Glomerellaceae</taxon>
        <taxon>Colletotrichum</taxon>
        <taxon>Colletotrichum acutatum species complex</taxon>
    </lineage>
</organism>
<evidence type="ECO:0000313" key="2">
    <source>
        <dbReference type="Proteomes" id="UP000070054"/>
    </source>
</evidence>
<comment type="caution">
    <text evidence="1">The sequence shown here is derived from an EMBL/GenBank/DDBJ whole genome shotgun (WGS) entry which is preliminary data.</text>
</comment>
<sequence>MHAGGAPAAAAVAAGNLAPRPVFILQRRATGRAPLQGPLGPLPRREVKAHRPWKGHRLILACGDSNRLLFPAPKDRGPVHCPNGRLLSLTNRWRNWACVPDSPYRTAALACPKLGVSLFRPNIQYRFFVTPIPVGRFDRDETLS</sequence>